<feature type="domain" description="RING-type" evidence="7">
    <location>
        <begin position="34"/>
        <end position="269"/>
    </location>
</feature>
<dbReference type="GO" id="GO:0016740">
    <property type="term" value="F:transferase activity"/>
    <property type="evidence" value="ECO:0007669"/>
    <property type="project" value="UniProtKB-KW"/>
</dbReference>
<dbReference type="EMBL" id="VEVO01000016">
    <property type="protein sequence ID" value="KAF0029184.1"/>
    <property type="molecule type" value="Genomic_DNA"/>
</dbReference>
<protein>
    <recommendedName>
        <fullName evidence="7">RING-type domain-containing protein</fullName>
    </recommendedName>
</protein>
<evidence type="ECO:0000256" key="6">
    <source>
        <dbReference type="ARBA" id="ARBA00022833"/>
    </source>
</evidence>
<evidence type="ECO:0000256" key="4">
    <source>
        <dbReference type="ARBA" id="ARBA00022771"/>
    </source>
</evidence>
<keyword evidence="1" id="KW-0808">Transferase</keyword>
<comment type="caution">
    <text evidence="8">The sequence shown here is derived from an EMBL/GenBank/DDBJ whole genome shotgun (WGS) entry which is preliminary data.</text>
</comment>
<reference evidence="8 9" key="1">
    <citation type="submission" date="2019-06" db="EMBL/GenBank/DDBJ databases">
        <title>Draft genomes of female and male turbot (Scophthalmus maximus).</title>
        <authorList>
            <person name="Xu H."/>
            <person name="Xu X.-W."/>
            <person name="Shao C."/>
            <person name="Chen S."/>
        </authorList>
    </citation>
    <scope>NUCLEOTIDE SEQUENCE [LARGE SCALE GENOMIC DNA]</scope>
    <source>
        <strain evidence="8">Ysfricsl-2016a</strain>
        <tissue evidence="8">Blood</tissue>
    </source>
</reference>
<dbReference type="CDD" id="cd20336">
    <property type="entry name" value="Rcat_RBR"/>
    <property type="match status" value="1"/>
</dbReference>
<evidence type="ECO:0000256" key="5">
    <source>
        <dbReference type="ARBA" id="ARBA00022786"/>
    </source>
</evidence>
<evidence type="ECO:0000313" key="8">
    <source>
        <dbReference type="EMBL" id="KAF0029184.1"/>
    </source>
</evidence>
<dbReference type="Proteomes" id="UP000438429">
    <property type="component" value="Unassembled WGS sequence"/>
</dbReference>
<dbReference type="PROSITE" id="PS51873">
    <property type="entry name" value="TRIAD"/>
    <property type="match status" value="1"/>
</dbReference>
<keyword evidence="5" id="KW-0833">Ubl conjugation pathway</keyword>
<evidence type="ECO:0000256" key="3">
    <source>
        <dbReference type="ARBA" id="ARBA00022737"/>
    </source>
</evidence>
<gene>
    <name evidence="8" type="ORF">F2P81_018289</name>
</gene>
<evidence type="ECO:0000256" key="2">
    <source>
        <dbReference type="ARBA" id="ARBA00022723"/>
    </source>
</evidence>
<sequence>MFTARSLGRISLRKKRPKKKYDPLDTTMKLVDRSDDLDPVSSEDGGGGLRAEMSCGHAITPKSLTGWCRSKLDEGNYEFRCPALVEGTELCNKPWTYQEVRRLADLSIKEMRHFEDTMARLAAADHGEIQSCPQCNTNMERKNPANLCVLCTICTADRKKNFLFCWQCRRQWKGRSPRLDRCDNDGCANKDLQVLQRCKTMSLPDVEGVTSCPSVRCCPTCGMRVEHNQQFCKNIACPRCHVEFCFVCLRVKRECCQTSSPYKICATGVAPRQTSIAIWKRK</sequence>
<proteinExistence type="predicted"/>
<organism evidence="8 9">
    <name type="scientific">Scophthalmus maximus</name>
    <name type="common">Turbot</name>
    <name type="synonym">Psetta maxima</name>
    <dbReference type="NCBI Taxonomy" id="52904"/>
    <lineage>
        <taxon>Eukaryota</taxon>
        <taxon>Metazoa</taxon>
        <taxon>Chordata</taxon>
        <taxon>Craniata</taxon>
        <taxon>Vertebrata</taxon>
        <taxon>Euteleostomi</taxon>
        <taxon>Actinopterygii</taxon>
        <taxon>Neopterygii</taxon>
        <taxon>Teleostei</taxon>
        <taxon>Neoteleostei</taxon>
        <taxon>Acanthomorphata</taxon>
        <taxon>Carangaria</taxon>
        <taxon>Pleuronectiformes</taxon>
        <taxon>Pleuronectoidei</taxon>
        <taxon>Scophthalmidae</taxon>
        <taxon>Scophthalmus</taxon>
    </lineage>
</organism>
<name>A0A6A4SE67_SCOMX</name>
<keyword evidence="2" id="KW-0479">Metal-binding</keyword>
<dbReference type="GO" id="GO:0008270">
    <property type="term" value="F:zinc ion binding"/>
    <property type="evidence" value="ECO:0007669"/>
    <property type="project" value="UniProtKB-KW"/>
</dbReference>
<keyword evidence="4" id="KW-0863">Zinc-finger</keyword>
<accession>A0A6A4SE67</accession>
<keyword evidence="3" id="KW-0677">Repeat</keyword>
<dbReference type="AlphaFoldDB" id="A0A6A4SE67"/>
<evidence type="ECO:0000256" key="1">
    <source>
        <dbReference type="ARBA" id="ARBA00022679"/>
    </source>
</evidence>
<evidence type="ECO:0000259" key="7">
    <source>
        <dbReference type="PROSITE" id="PS51873"/>
    </source>
</evidence>
<evidence type="ECO:0000313" key="9">
    <source>
        <dbReference type="Proteomes" id="UP000438429"/>
    </source>
</evidence>
<dbReference type="InterPro" id="IPR044066">
    <property type="entry name" value="TRIAD_supradom"/>
</dbReference>
<dbReference type="SUPFAM" id="SSF57850">
    <property type="entry name" value="RING/U-box"/>
    <property type="match status" value="1"/>
</dbReference>
<keyword evidence="6" id="KW-0862">Zinc</keyword>